<dbReference type="Gene3D" id="3.40.30.10">
    <property type="entry name" value="Glutaredoxin"/>
    <property type="match status" value="1"/>
</dbReference>
<reference evidence="3" key="1">
    <citation type="journal article" date="2019" name="Int. J. Syst. Evol. Microbiol.">
        <title>The Global Catalogue of Microorganisms (GCM) 10K type strain sequencing project: providing services to taxonomists for standard genome sequencing and annotation.</title>
        <authorList>
            <consortium name="The Broad Institute Genomics Platform"/>
            <consortium name="The Broad Institute Genome Sequencing Center for Infectious Disease"/>
            <person name="Wu L."/>
            <person name="Ma J."/>
        </authorList>
    </citation>
    <scope>NUCLEOTIDE SEQUENCE [LARGE SCALE GENOMIC DNA]</scope>
    <source>
        <strain evidence="3">TBRC 7912</strain>
    </source>
</reference>
<gene>
    <name evidence="2" type="ORF">ACFOYY_27710</name>
</gene>
<name>A0ABV8F9E9_9ACTN</name>
<dbReference type="InterPro" id="IPR004045">
    <property type="entry name" value="Glutathione_S-Trfase_N"/>
</dbReference>
<feature type="domain" description="GST C-terminal" evidence="1">
    <location>
        <begin position="139"/>
        <end position="265"/>
    </location>
</feature>
<dbReference type="Pfam" id="PF13409">
    <property type="entry name" value="GST_N_2"/>
    <property type="match status" value="1"/>
</dbReference>
<dbReference type="InterPro" id="IPR010987">
    <property type="entry name" value="Glutathione-S-Trfase_C-like"/>
</dbReference>
<dbReference type="Proteomes" id="UP001595698">
    <property type="component" value="Unassembled WGS sequence"/>
</dbReference>
<dbReference type="PROSITE" id="PS50405">
    <property type="entry name" value="GST_CTER"/>
    <property type="match status" value="1"/>
</dbReference>
<dbReference type="InterPro" id="IPR036249">
    <property type="entry name" value="Thioredoxin-like_sf"/>
</dbReference>
<proteinExistence type="predicted"/>
<dbReference type="RefSeq" id="WP_352009881.1">
    <property type="nucleotide sequence ID" value="NZ_JBHSBC010000032.1"/>
</dbReference>
<dbReference type="PANTHER" id="PTHR32419">
    <property type="entry name" value="GLUTATHIONYL-HYDROQUINONE REDUCTASE"/>
    <property type="match status" value="1"/>
</dbReference>
<accession>A0ABV8F9E9</accession>
<evidence type="ECO:0000259" key="1">
    <source>
        <dbReference type="PROSITE" id="PS50405"/>
    </source>
</evidence>
<dbReference type="Gene3D" id="1.20.1050.10">
    <property type="match status" value="1"/>
</dbReference>
<protein>
    <submittedName>
        <fullName evidence="2">Glutathione S-transferase C-terminal domain-containing protein</fullName>
    </submittedName>
</protein>
<dbReference type="InterPro" id="IPR036282">
    <property type="entry name" value="Glutathione-S-Trfase_C_sf"/>
</dbReference>
<keyword evidence="3" id="KW-1185">Reference proteome</keyword>
<comment type="caution">
    <text evidence="2">The sequence shown here is derived from an EMBL/GenBank/DDBJ whole genome shotgun (WGS) entry which is preliminary data.</text>
</comment>
<dbReference type="EMBL" id="JBHSBC010000032">
    <property type="protein sequence ID" value="MFC3983947.1"/>
    <property type="molecule type" value="Genomic_DNA"/>
</dbReference>
<dbReference type="PANTHER" id="PTHR32419:SF6">
    <property type="entry name" value="GLUTATHIONE S-TRANSFERASE OMEGA-LIKE 1-RELATED"/>
    <property type="match status" value="1"/>
</dbReference>
<dbReference type="SUPFAM" id="SSF52833">
    <property type="entry name" value="Thioredoxin-like"/>
    <property type="match status" value="1"/>
</dbReference>
<dbReference type="InterPro" id="IPR016639">
    <property type="entry name" value="GST_Omega/GSH"/>
</dbReference>
<evidence type="ECO:0000313" key="2">
    <source>
        <dbReference type="EMBL" id="MFC3983947.1"/>
    </source>
</evidence>
<dbReference type="Pfam" id="PF13410">
    <property type="entry name" value="GST_C_2"/>
    <property type="match status" value="1"/>
</dbReference>
<sequence>MNGSALKGRVTADGSSGYPAEPGRYHLYLAWSCPWAQRTAIVRDLKGLREVVTLSYVEDDLGAEGWTFGPRRGPDPVNGFGRLRQAYEATVPGYDGPVSVPALWDRVTGGLVSNDYAAITVDLGTQFEEWGDPEVRLYPPELRAEIDRLNAYLHADLNGGAWEVAMTTTQKGYEAARGRVVAVLDRMERRLATRRFLFGDTITESDVWLWPTLARFDLLDNPLGKISERSLSDFPNLWAYARDLYQRPAFRDTTDFGTFRRDRSSIRRPGPARIEVEPVEADWELPHGRDSVL</sequence>
<organism evidence="2 3">
    <name type="scientific">Streptosporangium jomthongense</name>
    <dbReference type="NCBI Taxonomy" id="1193683"/>
    <lineage>
        <taxon>Bacteria</taxon>
        <taxon>Bacillati</taxon>
        <taxon>Actinomycetota</taxon>
        <taxon>Actinomycetes</taxon>
        <taxon>Streptosporangiales</taxon>
        <taxon>Streptosporangiaceae</taxon>
        <taxon>Streptosporangium</taxon>
    </lineage>
</organism>
<evidence type="ECO:0000313" key="3">
    <source>
        <dbReference type="Proteomes" id="UP001595698"/>
    </source>
</evidence>
<dbReference type="SUPFAM" id="SSF47616">
    <property type="entry name" value="GST C-terminal domain-like"/>
    <property type="match status" value="1"/>
</dbReference>